<dbReference type="PANTHER" id="PTHR45436:SF5">
    <property type="entry name" value="SENSOR HISTIDINE KINASE TRCS"/>
    <property type="match status" value="1"/>
</dbReference>
<dbReference type="SUPFAM" id="SSF55874">
    <property type="entry name" value="ATPase domain of HSP90 chaperone/DNA topoisomerase II/histidine kinase"/>
    <property type="match status" value="1"/>
</dbReference>
<accession>A0ABP7XQ60</accession>
<dbReference type="InterPro" id="IPR036890">
    <property type="entry name" value="HATPase_C_sf"/>
</dbReference>
<keyword evidence="8 11" id="KW-1133">Transmembrane helix</keyword>
<feature type="transmembrane region" description="Helical" evidence="11">
    <location>
        <begin position="21"/>
        <end position="42"/>
    </location>
</feature>
<evidence type="ECO:0000256" key="4">
    <source>
        <dbReference type="ARBA" id="ARBA00022553"/>
    </source>
</evidence>
<dbReference type="Pfam" id="PF00512">
    <property type="entry name" value="HisKA"/>
    <property type="match status" value="1"/>
</dbReference>
<evidence type="ECO:0000256" key="2">
    <source>
        <dbReference type="ARBA" id="ARBA00004236"/>
    </source>
</evidence>
<evidence type="ECO:0000256" key="9">
    <source>
        <dbReference type="ARBA" id="ARBA00023012"/>
    </source>
</evidence>
<name>A0ABP7XQ60_9ACTN</name>
<dbReference type="PROSITE" id="PS50109">
    <property type="entry name" value="HIS_KIN"/>
    <property type="match status" value="1"/>
</dbReference>
<dbReference type="PANTHER" id="PTHR45436">
    <property type="entry name" value="SENSOR HISTIDINE KINASE YKOH"/>
    <property type="match status" value="1"/>
</dbReference>
<evidence type="ECO:0000256" key="11">
    <source>
        <dbReference type="SAM" id="Phobius"/>
    </source>
</evidence>
<dbReference type="Pfam" id="PF02518">
    <property type="entry name" value="HATPase_c"/>
    <property type="match status" value="1"/>
</dbReference>
<evidence type="ECO:0000259" key="13">
    <source>
        <dbReference type="PROSITE" id="PS50885"/>
    </source>
</evidence>
<keyword evidence="10 11" id="KW-0472">Membrane</keyword>
<evidence type="ECO:0000256" key="5">
    <source>
        <dbReference type="ARBA" id="ARBA00022679"/>
    </source>
</evidence>
<reference evidence="15" key="1">
    <citation type="journal article" date="2019" name="Int. J. Syst. Evol. Microbiol.">
        <title>The Global Catalogue of Microorganisms (GCM) 10K type strain sequencing project: providing services to taxonomists for standard genome sequencing and annotation.</title>
        <authorList>
            <consortium name="The Broad Institute Genomics Platform"/>
            <consortium name="The Broad Institute Genome Sequencing Center for Infectious Disease"/>
            <person name="Wu L."/>
            <person name="Ma J."/>
        </authorList>
    </citation>
    <scope>NUCLEOTIDE SEQUENCE [LARGE SCALE GENOMIC DNA]</scope>
    <source>
        <strain evidence="15">JCM 16703</strain>
    </source>
</reference>
<comment type="subcellular location">
    <subcellularLocation>
        <location evidence="2">Cell membrane</location>
    </subcellularLocation>
</comment>
<dbReference type="Proteomes" id="UP001501495">
    <property type="component" value="Unassembled WGS sequence"/>
</dbReference>
<dbReference type="SMART" id="SM00387">
    <property type="entry name" value="HATPase_c"/>
    <property type="match status" value="1"/>
</dbReference>
<evidence type="ECO:0000256" key="7">
    <source>
        <dbReference type="ARBA" id="ARBA00022777"/>
    </source>
</evidence>
<dbReference type="Pfam" id="PF00672">
    <property type="entry name" value="HAMP"/>
    <property type="match status" value="1"/>
</dbReference>
<evidence type="ECO:0000256" key="6">
    <source>
        <dbReference type="ARBA" id="ARBA00022692"/>
    </source>
</evidence>
<dbReference type="CDD" id="cd00082">
    <property type="entry name" value="HisKA"/>
    <property type="match status" value="1"/>
</dbReference>
<evidence type="ECO:0000313" key="14">
    <source>
        <dbReference type="EMBL" id="GAA4123646.1"/>
    </source>
</evidence>
<dbReference type="PRINTS" id="PR00344">
    <property type="entry name" value="BCTRLSENSOR"/>
</dbReference>
<dbReference type="InterPro" id="IPR003594">
    <property type="entry name" value="HATPase_dom"/>
</dbReference>
<evidence type="ECO:0000256" key="3">
    <source>
        <dbReference type="ARBA" id="ARBA00012438"/>
    </source>
</evidence>
<keyword evidence="15" id="KW-1185">Reference proteome</keyword>
<dbReference type="EMBL" id="BAAAZH010000024">
    <property type="protein sequence ID" value="GAA4123646.1"/>
    <property type="molecule type" value="Genomic_DNA"/>
</dbReference>
<dbReference type="SUPFAM" id="SSF158472">
    <property type="entry name" value="HAMP domain-like"/>
    <property type="match status" value="1"/>
</dbReference>
<dbReference type="Gene3D" id="1.10.287.130">
    <property type="match status" value="1"/>
</dbReference>
<dbReference type="GO" id="GO:0016301">
    <property type="term" value="F:kinase activity"/>
    <property type="evidence" value="ECO:0007669"/>
    <property type="project" value="UniProtKB-KW"/>
</dbReference>
<keyword evidence="9" id="KW-0902">Two-component regulatory system</keyword>
<keyword evidence="7 14" id="KW-0418">Kinase</keyword>
<dbReference type="PROSITE" id="PS50885">
    <property type="entry name" value="HAMP"/>
    <property type="match status" value="1"/>
</dbReference>
<dbReference type="SMART" id="SM00388">
    <property type="entry name" value="HisKA"/>
    <property type="match status" value="1"/>
</dbReference>
<dbReference type="Gene3D" id="6.10.340.10">
    <property type="match status" value="1"/>
</dbReference>
<dbReference type="RefSeq" id="WP_344734321.1">
    <property type="nucleotide sequence ID" value="NZ_BAAAZH010000024.1"/>
</dbReference>
<dbReference type="InterPro" id="IPR036097">
    <property type="entry name" value="HisK_dim/P_sf"/>
</dbReference>
<feature type="transmembrane region" description="Helical" evidence="11">
    <location>
        <begin position="177"/>
        <end position="200"/>
    </location>
</feature>
<protein>
    <recommendedName>
        <fullName evidence="3">histidine kinase</fullName>
        <ecNumber evidence="3">2.7.13.3</ecNumber>
    </recommendedName>
</protein>
<dbReference type="InterPro" id="IPR050428">
    <property type="entry name" value="TCS_sensor_his_kinase"/>
</dbReference>
<proteinExistence type="predicted"/>
<sequence length="473" mass="49980">MSLDARVDHRFRYRRSLASRVTLLTTIAVGIAVTLVATGAYLTARHQLRATLDDTLLERAQAAASPVYVEELEAYLDQFSVTGGLPAWALGAADAKVALVAVSGNGGAYTIQLNRGSRLDLGAPEAAVARGDAPSSVRTISVDGTPYRVAAVPATRPGVAVVVAQSLEPTERVLVKLGIVSLLFGLAGMIAAGIAGWAVARSGLRPVRRLTAKAEEISRTQELDTIPVEGGDEIARLSAAFNQMMLSLAASRDRERRLVADAGHELRTPLTSLRTNLDLLAQADQSGVVLPEGARAELLGDVRGQVEELTTLVGDLVELARDEPLAQVIESVELADVLEAAVTRVRRRAGSGILIEVAAEPWTTIGDPSAIERAYTNVLDNAVKWSPAGGTVHVTLVRGVLTVDDEGPGIAEADLPHVFERFWRSEESRSMPGSGLGLSIVAQVAQRHSGSVRAERSPYGGARFVLALPGDPS</sequence>
<keyword evidence="5" id="KW-0808">Transferase</keyword>
<dbReference type="InterPro" id="IPR005467">
    <property type="entry name" value="His_kinase_dom"/>
</dbReference>
<feature type="domain" description="HAMP" evidence="13">
    <location>
        <begin position="201"/>
        <end position="253"/>
    </location>
</feature>
<evidence type="ECO:0000256" key="10">
    <source>
        <dbReference type="ARBA" id="ARBA00023136"/>
    </source>
</evidence>
<comment type="catalytic activity">
    <reaction evidence="1">
        <text>ATP + protein L-histidine = ADP + protein N-phospho-L-histidine.</text>
        <dbReference type="EC" id="2.7.13.3"/>
    </reaction>
</comment>
<evidence type="ECO:0000313" key="15">
    <source>
        <dbReference type="Proteomes" id="UP001501495"/>
    </source>
</evidence>
<dbReference type="InterPro" id="IPR003661">
    <property type="entry name" value="HisK_dim/P_dom"/>
</dbReference>
<gene>
    <name evidence="14" type="ORF">GCM10022215_30530</name>
</gene>
<evidence type="ECO:0000256" key="8">
    <source>
        <dbReference type="ARBA" id="ARBA00022989"/>
    </source>
</evidence>
<dbReference type="InterPro" id="IPR004358">
    <property type="entry name" value="Sig_transdc_His_kin-like_C"/>
</dbReference>
<dbReference type="EC" id="2.7.13.3" evidence="3"/>
<dbReference type="CDD" id="cd06225">
    <property type="entry name" value="HAMP"/>
    <property type="match status" value="1"/>
</dbReference>
<organism evidence="14 15">
    <name type="scientific">Nocardioides fonticola</name>
    <dbReference type="NCBI Taxonomy" id="450363"/>
    <lineage>
        <taxon>Bacteria</taxon>
        <taxon>Bacillati</taxon>
        <taxon>Actinomycetota</taxon>
        <taxon>Actinomycetes</taxon>
        <taxon>Propionibacteriales</taxon>
        <taxon>Nocardioidaceae</taxon>
        <taxon>Nocardioides</taxon>
    </lineage>
</organism>
<comment type="caution">
    <text evidence="14">The sequence shown here is derived from an EMBL/GenBank/DDBJ whole genome shotgun (WGS) entry which is preliminary data.</text>
</comment>
<dbReference type="SUPFAM" id="SSF47384">
    <property type="entry name" value="Homodimeric domain of signal transducing histidine kinase"/>
    <property type="match status" value="1"/>
</dbReference>
<dbReference type="CDD" id="cd00075">
    <property type="entry name" value="HATPase"/>
    <property type="match status" value="1"/>
</dbReference>
<dbReference type="SMART" id="SM00304">
    <property type="entry name" value="HAMP"/>
    <property type="match status" value="1"/>
</dbReference>
<evidence type="ECO:0000259" key="12">
    <source>
        <dbReference type="PROSITE" id="PS50109"/>
    </source>
</evidence>
<dbReference type="InterPro" id="IPR003660">
    <property type="entry name" value="HAMP_dom"/>
</dbReference>
<keyword evidence="4" id="KW-0597">Phosphoprotein</keyword>
<evidence type="ECO:0000256" key="1">
    <source>
        <dbReference type="ARBA" id="ARBA00000085"/>
    </source>
</evidence>
<dbReference type="Gene3D" id="3.30.565.10">
    <property type="entry name" value="Histidine kinase-like ATPase, C-terminal domain"/>
    <property type="match status" value="1"/>
</dbReference>
<keyword evidence="6 11" id="KW-0812">Transmembrane</keyword>
<feature type="domain" description="Histidine kinase" evidence="12">
    <location>
        <begin position="261"/>
        <end position="472"/>
    </location>
</feature>